<accession>A0A921GPF6</accession>
<feature type="compositionally biased region" description="Basic and acidic residues" evidence="1">
    <location>
        <begin position="312"/>
        <end position="322"/>
    </location>
</feature>
<sequence>MSTNPEQDALHARWTLGGRIPLSGVADGAVWRRARSVATGESVVLFIVRGEAALEAADAVRRAYLVEEPRLLPVREIVVLDDPREESDTTSTGAPEDGPTTVVEYPMPPAPPLAALLTDGPMHPETARAIIGEAATGLEAARRRGVRHQFLDSNRVFVDTRSGGVHILGIGVEAASHPGLDRSREVASFQDTAALVALLYRALTGRTPQHDGTGTVPRPSTLVDTDIPADLDLLCDLVLNESADDIPETTRGLIEALEPWQSIPVTFEAYPRGAAGGASGAGAASGDGATPSDGHGSEAAAETPGAVGGESGARDTREDAERGAAGPAVGAGAAAAGAAGAVTGAAVVAGAGVTGDDAGSRPDADGTGDAGSDAADHAVGAASADATSADAARAENGPDDAEPADVEPGDAAERTAALPAVDDAAVGTGEDQVVDERSEDARVDETQAAASETASVPAASAATIGEDLSAEDGSSSSQDAPSGEETPAETSGETPAAPREDHSAAAATLVKDLHLDEKRGTSPFPGHLDITQLRRPQT</sequence>
<dbReference type="AlphaFoldDB" id="A0A921GPF6"/>
<evidence type="ECO:0008006" key="4">
    <source>
        <dbReference type="Google" id="ProtNLM"/>
    </source>
</evidence>
<dbReference type="EMBL" id="DYWO01000365">
    <property type="protein sequence ID" value="HJF50522.1"/>
    <property type="molecule type" value="Genomic_DNA"/>
</dbReference>
<dbReference type="Proteomes" id="UP000775129">
    <property type="component" value="Unassembled WGS sequence"/>
</dbReference>
<feature type="compositionally biased region" description="Gly residues" evidence="1">
    <location>
        <begin position="275"/>
        <end position="285"/>
    </location>
</feature>
<evidence type="ECO:0000256" key="1">
    <source>
        <dbReference type="SAM" id="MobiDB-lite"/>
    </source>
</evidence>
<proteinExistence type="predicted"/>
<gene>
    <name evidence="2" type="ORF">K8W24_12125</name>
</gene>
<feature type="compositionally biased region" description="Acidic residues" evidence="1">
    <location>
        <begin position="397"/>
        <end position="410"/>
    </location>
</feature>
<feature type="compositionally biased region" description="Basic and acidic residues" evidence="1">
    <location>
        <begin position="434"/>
        <end position="445"/>
    </location>
</feature>
<feature type="region of interest" description="Disordered" evidence="1">
    <location>
        <begin position="275"/>
        <end position="325"/>
    </location>
</feature>
<evidence type="ECO:0000313" key="3">
    <source>
        <dbReference type="Proteomes" id="UP000775129"/>
    </source>
</evidence>
<feature type="region of interest" description="Disordered" evidence="1">
    <location>
        <begin position="354"/>
        <end position="538"/>
    </location>
</feature>
<feature type="non-terminal residue" evidence="2">
    <location>
        <position position="538"/>
    </location>
</feature>
<evidence type="ECO:0000313" key="2">
    <source>
        <dbReference type="EMBL" id="HJF50522.1"/>
    </source>
</evidence>
<organism evidence="2 3">
    <name type="scientific">Brachybacterium paraconglomeratum</name>
    <dbReference type="NCBI Taxonomy" id="173362"/>
    <lineage>
        <taxon>Bacteria</taxon>
        <taxon>Bacillati</taxon>
        <taxon>Actinomycetota</taxon>
        <taxon>Actinomycetes</taxon>
        <taxon>Micrococcales</taxon>
        <taxon>Dermabacteraceae</taxon>
        <taxon>Brachybacterium</taxon>
    </lineage>
</organism>
<comment type="caution">
    <text evidence="2">The sequence shown here is derived from an EMBL/GenBank/DDBJ whole genome shotgun (WGS) entry which is preliminary data.</text>
</comment>
<feature type="compositionally biased region" description="Low complexity" evidence="1">
    <location>
        <begin position="365"/>
        <end position="391"/>
    </location>
</feature>
<feature type="compositionally biased region" description="Basic and acidic residues" evidence="1">
    <location>
        <begin position="511"/>
        <end position="520"/>
    </location>
</feature>
<feature type="compositionally biased region" description="Low complexity" evidence="1">
    <location>
        <begin position="448"/>
        <end position="462"/>
    </location>
</feature>
<dbReference type="Gene3D" id="1.10.510.10">
    <property type="entry name" value="Transferase(Phosphotransferase) domain 1"/>
    <property type="match status" value="1"/>
</dbReference>
<reference evidence="2" key="1">
    <citation type="journal article" date="2021" name="PeerJ">
        <title>Extensive microbial diversity within the chicken gut microbiome revealed by metagenomics and culture.</title>
        <authorList>
            <person name="Gilroy R."/>
            <person name="Ravi A."/>
            <person name="Getino M."/>
            <person name="Pursley I."/>
            <person name="Horton D.L."/>
            <person name="Alikhan N.F."/>
            <person name="Baker D."/>
            <person name="Gharbi K."/>
            <person name="Hall N."/>
            <person name="Watson M."/>
            <person name="Adriaenssens E.M."/>
            <person name="Foster-Nyarko E."/>
            <person name="Jarju S."/>
            <person name="Secka A."/>
            <person name="Antonio M."/>
            <person name="Oren A."/>
            <person name="Chaudhuri R.R."/>
            <person name="La Ragione R."/>
            <person name="Hildebrand F."/>
            <person name="Pallen M.J."/>
        </authorList>
    </citation>
    <scope>NUCLEOTIDE SEQUENCE</scope>
    <source>
        <strain evidence="2">1647</strain>
    </source>
</reference>
<protein>
    <recommendedName>
        <fullName evidence="4">Protein kinase domain-containing protein</fullName>
    </recommendedName>
</protein>
<name>A0A921GPF6_9MICO</name>
<reference evidence="2" key="2">
    <citation type="submission" date="2021-09" db="EMBL/GenBank/DDBJ databases">
        <authorList>
            <person name="Gilroy R."/>
        </authorList>
    </citation>
    <scope>NUCLEOTIDE SEQUENCE</scope>
    <source>
        <strain evidence="2">1647</strain>
    </source>
</reference>